<dbReference type="AlphaFoldDB" id="B7ZHV6"/>
<feature type="compositionally biased region" description="Polar residues" evidence="15">
    <location>
        <begin position="46"/>
        <end position="55"/>
    </location>
</feature>
<evidence type="ECO:0000256" key="8">
    <source>
        <dbReference type="ARBA" id="ARBA00023065"/>
    </source>
</evidence>
<dbReference type="PANTHER" id="PTHR39937:SF1">
    <property type="entry name" value="ATP SYNTHASE PROTEIN 8"/>
    <property type="match status" value="1"/>
</dbReference>
<evidence type="ECO:0000256" key="12">
    <source>
        <dbReference type="ARBA" id="ARBA00053067"/>
    </source>
</evidence>
<dbReference type="InterPro" id="IPR050635">
    <property type="entry name" value="ATPase_protein_8"/>
</dbReference>
<evidence type="ECO:0000256" key="11">
    <source>
        <dbReference type="ARBA" id="ARBA00023310"/>
    </source>
</evidence>
<dbReference type="GO" id="GO:0031966">
    <property type="term" value="C:mitochondrial membrane"/>
    <property type="evidence" value="ECO:0007669"/>
    <property type="project" value="UniProtKB-SubCell"/>
</dbReference>
<keyword evidence="4 14" id="KW-0138">CF(0)</keyword>
<dbReference type="GO" id="GO:0015986">
    <property type="term" value="P:proton motive force-driven ATP synthesis"/>
    <property type="evidence" value="ECO:0007669"/>
    <property type="project" value="InterPro"/>
</dbReference>
<evidence type="ECO:0000256" key="1">
    <source>
        <dbReference type="ARBA" id="ARBA00004304"/>
    </source>
</evidence>
<keyword evidence="6 14" id="KW-0375">Hydrogen ion transport</keyword>
<evidence type="ECO:0000256" key="13">
    <source>
        <dbReference type="ARBA" id="ARBA00064647"/>
    </source>
</evidence>
<evidence type="ECO:0000256" key="5">
    <source>
        <dbReference type="ARBA" id="ARBA00022692"/>
    </source>
</evidence>
<name>B7ZHV6_PSENS</name>
<keyword evidence="3 14" id="KW-0813">Transport</keyword>
<comment type="subunit">
    <text evidence="13">Component of the ATP synthase complex composed at least of ATP5F1A/subunit alpha, ATP5F1B/subunit beta, ATP5MC1/subunit c (homooctomer), MT-ATP6/subunit a, MT-ATP8/subunit 8, ATP5ME/subunit e, ATP5MF/subunit f, ATP5MG/subunit g, ATP5MK/subunit k, ATP5MJ/subunit j, ATP5F1C/subunit gamma, ATP5F1D/subunit delta, ATP5F1E/subunit epsilon, ATP5PF/subunit F6, ATP5PB/subunit b, ATP5PD/subunit d, ATP5PO/subunit OSCP. ATP synthase complex consists of a soluble F(1) head domain (subunits alpha(3) and beta(3)) - the catalytic core - and a membrane F(0) domain - the membrane proton channel (subunits c, a, 8, e, f, g, k and j). These two domains are linked by a central stalk (subunits gamma, delta, and epsilon) rotating inside the F1 region and a stationary peripheral stalk (subunits F6, b, d, and OSCP).</text>
</comment>
<evidence type="ECO:0000313" key="17">
    <source>
        <dbReference type="EMBL" id="BAH10477.1"/>
    </source>
</evidence>
<feature type="region of interest" description="Disordered" evidence="15">
    <location>
        <begin position="31"/>
        <end position="55"/>
    </location>
</feature>
<protein>
    <recommendedName>
        <fullName evidence="14">ATP synthase complex subunit 8</fullName>
    </recommendedName>
</protein>
<keyword evidence="7" id="KW-1133">Transmembrane helix</keyword>
<dbReference type="PANTHER" id="PTHR39937">
    <property type="entry name" value="ATP SYNTHASE PROTEIN 8"/>
    <property type="match status" value="1"/>
</dbReference>
<gene>
    <name evidence="17" type="primary">ATPase 8</name>
</gene>
<feature type="chain" id="PRO_5002866559" description="ATP synthase complex subunit 8" evidence="16">
    <location>
        <begin position="29"/>
        <end position="55"/>
    </location>
</feature>
<comment type="function">
    <text evidence="12">Subunit 8, of the mitochondrial membrane ATP synthase complex (F(1)F(0) ATP synthase or Complex V) that produces ATP from ADP in the presence of a proton gradient across the membrane which is generated by electron transport complexes of the respiratory chain. ATP synthase complex consist of a soluble F(1) head domain - the catalytic core - and a membrane F(1) domain - the membrane proton channel. These two domains are linked by a central stalk rotating inside the F(1) region and a stationary peripheral stalk. During catalysis, ATP synthesis in the catalytic domain of F(1) is coupled via a rotary mechanism of the central stalk subunits to proton translocation. In vivo, can only synthesize ATP although its ATP hydrolase activity can be activated artificially in vitro. Part of the complex F(0) domain.</text>
</comment>
<evidence type="ECO:0000256" key="15">
    <source>
        <dbReference type="SAM" id="MobiDB-lite"/>
    </source>
</evidence>
<dbReference type="GO" id="GO:0015078">
    <property type="term" value="F:proton transmembrane transporter activity"/>
    <property type="evidence" value="ECO:0007669"/>
    <property type="project" value="InterPro"/>
</dbReference>
<organism evidence="17">
    <name type="scientific">Pseudalutarius nasicornis</name>
    <name type="common">Rhinoceros leatherjacket</name>
    <name type="synonym">Aluteres nasicornis</name>
    <dbReference type="NCBI Taxonomy" id="392929"/>
    <lineage>
        <taxon>Eukaryota</taxon>
        <taxon>Metazoa</taxon>
        <taxon>Chordata</taxon>
        <taxon>Craniata</taxon>
        <taxon>Vertebrata</taxon>
        <taxon>Euteleostomi</taxon>
        <taxon>Actinopterygii</taxon>
        <taxon>Neopterygii</taxon>
        <taxon>Teleostei</taxon>
        <taxon>Neoteleostei</taxon>
        <taxon>Acanthomorphata</taxon>
        <taxon>Eupercaria</taxon>
        <taxon>Tetraodontiformes</taxon>
        <taxon>Monacanthidae</taxon>
        <taxon>Pseudalutarius</taxon>
    </lineage>
</organism>
<evidence type="ECO:0000256" key="9">
    <source>
        <dbReference type="ARBA" id="ARBA00023128"/>
    </source>
</evidence>
<evidence type="ECO:0000256" key="14">
    <source>
        <dbReference type="RuleBase" id="RU003661"/>
    </source>
</evidence>
<dbReference type="GO" id="GO:0045259">
    <property type="term" value="C:proton-transporting ATP synthase complex"/>
    <property type="evidence" value="ECO:0007669"/>
    <property type="project" value="UniProtKB-KW"/>
</dbReference>
<evidence type="ECO:0000256" key="2">
    <source>
        <dbReference type="ARBA" id="ARBA00008892"/>
    </source>
</evidence>
<dbReference type="InterPro" id="IPR001421">
    <property type="entry name" value="ATP8_metazoa"/>
</dbReference>
<feature type="signal peptide" evidence="16">
    <location>
        <begin position="1"/>
        <end position="28"/>
    </location>
</feature>
<sequence>MPQLAPAPWLTLSTTAWFVLLALMTAKASKNLLPNSPTPPGKESLKTSTWSWPWH</sequence>
<keyword evidence="11" id="KW-0066">ATP synthesis</keyword>
<keyword evidence="5 14" id="KW-0812">Transmembrane</keyword>
<evidence type="ECO:0000256" key="4">
    <source>
        <dbReference type="ARBA" id="ARBA00022547"/>
    </source>
</evidence>
<comment type="similarity">
    <text evidence="2 14">Belongs to the ATPase protein 8 family.</text>
</comment>
<evidence type="ECO:0000256" key="7">
    <source>
        <dbReference type="ARBA" id="ARBA00022989"/>
    </source>
</evidence>
<keyword evidence="16" id="KW-0732">Signal</keyword>
<keyword evidence="8 14" id="KW-0406">Ion transport</keyword>
<keyword evidence="10" id="KW-0472">Membrane</keyword>
<evidence type="ECO:0000256" key="3">
    <source>
        <dbReference type="ARBA" id="ARBA00022448"/>
    </source>
</evidence>
<reference evidence="17" key="1">
    <citation type="journal article" date="2009" name="Mol. Phylogenet. Evol.">
        <title>Unique patterns of pelvic fin evolution: a case study of balistoid fishes (Pisces: Tetraodontiformes) based on whole mitochondrial genome sequences.</title>
        <authorList>
            <person name="Yamanoue Y."/>
            <person name="Miya M."/>
            <person name="Matsuura K."/>
            <person name="Sakai H."/>
            <person name="Katoh M."/>
            <person name="Nishida M."/>
        </authorList>
    </citation>
    <scope>NUCLEOTIDE SEQUENCE</scope>
    <source>
        <tissue evidence="17">Muscle</tissue>
    </source>
</reference>
<dbReference type="Pfam" id="PF00895">
    <property type="entry name" value="ATP-synt_8"/>
    <property type="match status" value="1"/>
</dbReference>
<geneLocation type="mitochondrion" evidence="17"/>
<comment type="subcellular location">
    <subcellularLocation>
        <location evidence="1 14">Mitochondrion membrane</location>
        <topology evidence="1 14">Single-pass membrane protein</topology>
    </subcellularLocation>
</comment>
<dbReference type="EMBL" id="AP009226">
    <property type="protein sequence ID" value="BAH10477.1"/>
    <property type="molecule type" value="Genomic_DNA"/>
</dbReference>
<evidence type="ECO:0000256" key="10">
    <source>
        <dbReference type="ARBA" id="ARBA00023136"/>
    </source>
</evidence>
<accession>B7ZHV6</accession>
<evidence type="ECO:0000256" key="6">
    <source>
        <dbReference type="ARBA" id="ARBA00022781"/>
    </source>
</evidence>
<evidence type="ECO:0000256" key="16">
    <source>
        <dbReference type="SAM" id="SignalP"/>
    </source>
</evidence>
<keyword evidence="9 14" id="KW-0496">Mitochondrion</keyword>
<proteinExistence type="inferred from homology"/>